<evidence type="ECO:0000256" key="1">
    <source>
        <dbReference type="ARBA" id="ARBA00006955"/>
    </source>
</evidence>
<feature type="domain" description="Cyclin-like" evidence="7">
    <location>
        <begin position="276"/>
        <end position="357"/>
    </location>
</feature>
<dbReference type="Pfam" id="PF02984">
    <property type="entry name" value="Cyclin_C"/>
    <property type="match status" value="1"/>
</dbReference>
<dbReference type="PANTHER" id="PTHR10177">
    <property type="entry name" value="CYCLINS"/>
    <property type="match status" value="1"/>
</dbReference>
<evidence type="ECO:0000313" key="10">
    <source>
        <dbReference type="Proteomes" id="UP000009170"/>
    </source>
</evidence>
<dbReference type="Gene3D" id="1.10.472.10">
    <property type="entry name" value="Cyclin-like"/>
    <property type="match status" value="2"/>
</dbReference>
<keyword evidence="3 5" id="KW-0195">Cyclin</keyword>
<dbReference type="SMART" id="SM01332">
    <property type="entry name" value="Cyclin_C"/>
    <property type="match status" value="1"/>
</dbReference>
<dbReference type="GO" id="GO:0051301">
    <property type="term" value="P:cell division"/>
    <property type="evidence" value="ECO:0007669"/>
    <property type="project" value="UniProtKB-KW"/>
</dbReference>
<dbReference type="InParanoid" id="A0A090M4J5"/>
<accession>A0A090M4J5</accession>
<dbReference type="PIRSF" id="PIRSF001771">
    <property type="entry name" value="Cyclin_A_B_D_E"/>
    <property type="match status" value="1"/>
</dbReference>
<dbReference type="STRING" id="70448.A0A090M4J5"/>
<dbReference type="FunFam" id="1.10.472.10:FF:000001">
    <property type="entry name" value="G2/mitotic-specific cyclin"/>
    <property type="match status" value="1"/>
</dbReference>
<keyword evidence="4" id="KW-0131">Cell cycle</keyword>
<reference evidence="10" key="1">
    <citation type="journal article" date="2006" name="Proc. Natl. Acad. Sci. U.S.A.">
        <title>Genome analysis of the smallest free-living eukaryote Ostreococcus tauri unveils many unique features.</title>
        <authorList>
            <person name="Derelle E."/>
            <person name="Ferraz C."/>
            <person name="Rombauts S."/>
            <person name="Rouze P."/>
            <person name="Worden A.Z."/>
            <person name="Robbens S."/>
            <person name="Partensky F."/>
            <person name="Degroeve S."/>
            <person name="Echeynie S."/>
            <person name="Cooke R."/>
            <person name="Saeys Y."/>
            <person name="Wuyts J."/>
            <person name="Jabbari K."/>
            <person name="Bowler C."/>
            <person name="Panaud O."/>
            <person name="Piegu B."/>
            <person name="Ball S.G."/>
            <person name="Ral J.-P."/>
            <person name="Bouget F.-Y."/>
            <person name="Piganeau G."/>
            <person name="De Baets B."/>
            <person name="Picard A."/>
            <person name="Delseny M."/>
            <person name="Demaille J."/>
            <person name="Van de Peer Y."/>
            <person name="Moreau H."/>
        </authorList>
    </citation>
    <scope>NUCLEOTIDE SEQUENCE [LARGE SCALE GENOMIC DNA]</scope>
    <source>
        <strain evidence="10">OTTH 0595 / CCAP 157/2 / RCC745</strain>
    </source>
</reference>
<organism evidence="9 10">
    <name type="scientific">Ostreococcus tauri</name>
    <name type="common">Marine green alga</name>
    <dbReference type="NCBI Taxonomy" id="70448"/>
    <lineage>
        <taxon>Eukaryota</taxon>
        <taxon>Viridiplantae</taxon>
        <taxon>Chlorophyta</taxon>
        <taxon>Mamiellophyceae</taxon>
        <taxon>Mamiellales</taxon>
        <taxon>Bathycoccaceae</taxon>
        <taxon>Ostreococcus</taxon>
    </lineage>
</organism>
<dbReference type="AlphaFoldDB" id="A0A090M4J5"/>
<feature type="compositionally biased region" description="Polar residues" evidence="6">
    <location>
        <begin position="47"/>
        <end position="56"/>
    </location>
</feature>
<dbReference type="GeneID" id="9834923"/>
<feature type="region of interest" description="Disordered" evidence="6">
    <location>
        <begin position="47"/>
        <end position="95"/>
    </location>
</feature>
<evidence type="ECO:0000313" key="9">
    <source>
        <dbReference type="EMBL" id="CEF96904.1"/>
    </source>
</evidence>
<evidence type="ECO:0000256" key="4">
    <source>
        <dbReference type="ARBA" id="ARBA00023306"/>
    </source>
</evidence>
<evidence type="ECO:0000256" key="3">
    <source>
        <dbReference type="ARBA" id="ARBA00023127"/>
    </source>
</evidence>
<comment type="caution">
    <text evidence="9">The sequence shown here is derived from an EMBL/GenBank/DDBJ whole genome shotgun (WGS) entry which is preliminary data.</text>
</comment>
<dbReference type="InterPro" id="IPR013763">
    <property type="entry name" value="Cyclin-like_dom"/>
</dbReference>
<dbReference type="InterPro" id="IPR036915">
    <property type="entry name" value="Cyclin-like_sf"/>
</dbReference>
<dbReference type="SMART" id="SM00385">
    <property type="entry name" value="CYCLIN"/>
    <property type="match status" value="2"/>
</dbReference>
<dbReference type="RefSeq" id="XP_022838368.1">
    <property type="nucleotide sequence ID" value="XM_022985498.1"/>
</dbReference>
<dbReference type="InterPro" id="IPR006671">
    <property type="entry name" value="Cyclin_N"/>
</dbReference>
<sequence length="393" mass="44410">MNENATRGRNVPHGTKEGARSGVFAPAGGRAALSNIGNMITGAQGVRQTRSKTTLNEAKEVPQQQQQQSFEWGRTSQRTSHGKPRRGSVMGGTMTTAGADVDMRESYSTYLERSSAADVMTDALPDIDLYDHDNPLAVTQYVNDIYQYWYKVEPDTRVSETYMLIQGDINYKMRAILIDWLVEVHLKFKLMPETLFLTTNLIDRFLELKTVTRRNLQLVGVTAMLVASKYEEIWAPEVRDFVYISDRAYTRQQILEMEKQMLNTLGFHLTVPTPYCFLNRFFKAAGGDRQFQLYASYAVECALPEYGMLKYSGSTLAAAGVYIAIRGLQTGSWNHTMEAHTRLSESEVYPCACDMAELMRKAPTATLTAVYKKYSSEKFMKIATLPVPHDLRL</sequence>
<name>A0A090M4J5_OSTTA</name>
<evidence type="ECO:0000256" key="6">
    <source>
        <dbReference type="SAM" id="MobiDB-lite"/>
    </source>
</evidence>
<dbReference type="EMBL" id="CAID01000001">
    <property type="protein sequence ID" value="CEF96904.1"/>
    <property type="molecule type" value="Genomic_DNA"/>
</dbReference>
<dbReference type="GO" id="GO:0016538">
    <property type="term" value="F:cyclin-dependent protein serine/threonine kinase regulator activity"/>
    <property type="evidence" value="ECO:0007669"/>
    <property type="project" value="InterPro"/>
</dbReference>
<dbReference type="InterPro" id="IPR046965">
    <property type="entry name" value="Cyclin_A/B-like"/>
</dbReference>
<reference evidence="9 10" key="2">
    <citation type="journal article" date="2014" name="BMC Genomics">
        <title>An improved genome of the model marine alga Ostreococcus tauri unfolds by assessing Illumina de novo assemblies.</title>
        <authorList>
            <person name="Blanc-Mathieu R."/>
            <person name="Verhelst B."/>
            <person name="Derelle E."/>
            <person name="Rombauts S."/>
            <person name="Bouget F.Y."/>
            <person name="Carre I."/>
            <person name="Chateau A."/>
            <person name="Eyre-Walker A."/>
            <person name="Grimsley N."/>
            <person name="Moreau H."/>
            <person name="Piegu B."/>
            <person name="Rivals E."/>
            <person name="Schackwitz W."/>
            <person name="Van de Peer Y."/>
            <person name="Piganeau G."/>
        </authorList>
    </citation>
    <scope>NUCLEOTIDE SEQUENCE [LARGE SCALE GENOMIC DNA]</scope>
    <source>
        <strain evidence="10">OTTH 0595 / CCAP 157/2 / RCC745</strain>
    </source>
</reference>
<dbReference type="OrthoDB" id="5590282at2759"/>
<dbReference type="Proteomes" id="UP000009170">
    <property type="component" value="Unassembled WGS sequence"/>
</dbReference>
<dbReference type="Pfam" id="PF00134">
    <property type="entry name" value="Cyclin_N"/>
    <property type="match status" value="1"/>
</dbReference>
<keyword evidence="10" id="KW-1185">Reference proteome</keyword>
<comment type="similarity">
    <text evidence="1">Belongs to the cyclin family. Cyclin AB subfamily.</text>
</comment>
<dbReference type="KEGG" id="ota:OT_ostta01g06150"/>
<feature type="domain" description="Cyclin-like" evidence="7">
    <location>
        <begin position="179"/>
        <end position="263"/>
    </location>
</feature>
<dbReference type="GO" id="GO:0044772">
    <property type="term" value="P:mitotic cell cycle phase transition"/>
    <property type="evidence" value="ECO:0007669"/>
    <property type="project" value="InterPro"/>
</dbReference>
<gene>
    <name evidence="9" type="ORF">OT_ostta01g06150</name>
</gene>
<dbReference type="InterPro" id="IPR004367">
    <property type="entry name" value="Cyclin_C-dom"/>
</dbReference>
<feature type="domain" description="Cyclin C-terminal" evidence="8">
    <location>
        <begin position="272"/>
        <end position="388"/>
    </location>
</feature>
<feature type="region of interest" description="Disordered" evidence="6">
    <location>
        <begin position="1"/>
        <end position="23"/>
    </location>
</feature>
<proteinExistence type="inferred from homology"/>
<protein>
    <submittedName>
        <fullName evidence="9">Cyclin A/B/D/E</fullName>
    </submittedName>
</protein>
<keyword evidence="2" id="KW-0132">Cell division</keyword>
<evidence type="ECO:0000259" key="7">
    <source>
        <dbReference type="SMART" id="SM00385"/>
    </source>
</evidence>
<dbReference type="FunCoup" id="A0A090M4J5">
    <property type="interactions" value="775"/>
</dbReference>
<dbReference type="CDD" id="cd20511">
    <property type="entry name" value="CYCLIN_AtCycB-like_rpt2"/>
    <property type="match status" value="1"/>
</dbReference>
<evidence type="ECO:0000256" key="2">
    <source>
        <dbReference type="ARBA" id="ARBA00022618"/>
    </source>
</evidence>
<dbReference type="InterPro" id="IPR039361">
    <property type="entry name" value="Cyclin"/>
</dbReference>
<dbReference type="SUPFAM" id="SSF47954">
    <property type="entry name" value="Cyclin-like"/>
    <property type="match status" value="2"/>
</dbReference>
<evidence type="ECO:0000256" key="5">
    <source>
        <dbReference type="RuleBase" id="RU000383"/>
    </source>
</evidence>
<dbReference type="CDD" id="cd20567">
    <property type="entry name" value="CYCLIN_AtCycB-like_rpt1"/>
    <property type="match status" value="1"/>
</dbReference>
<evidence type="ECO:0000259" key="8">
    <source>
        <dbReference type="SMART" id="SM01332"/>
    </source>
</evidence>